<dbReference type="Ensembl" id="ENSXCOT00000010631.1">
    <property type="protein sequence ID" value="ENSXCOP00000010508.1"/>
    <property type="gene ID" value="ENSXCOG00000007951.1"/>
</dbReference>
<proteinExistence type="predicted"/>
<protein>
    <submittedName>
        <fullName evidence="2">Uncharacterized protein</fullName>
    </submittedName>
</protein>
<name>A0A3B5LEC2_9TELE</name>
<organism evidence="2 3">
    <name type="scientific">Xiphophorus couchianus</name>
    <name type="common">Monterrey platyfish</name>
    <dbReference type="NCBI Taxonomy" id="32473"/>
    <lineage>
        <taxon>Eukaryota</taxon>
        <taxon>Metazoa</taxon>
        <taxon>Chordata</taxon>
        <taxon>Craniata</taxon>
        <taxon>Vertebrata</taxon>
        <taxon>Euteleostomi</taxon>
        <taxon>Actinopterygii</taxon>
        <taxon>Neopterygii</taxon>
        <taxon>Teleostei</taxon>
        <taxon>Neoteleostei</taxon>
        <taxon>Acanthomorphata</taxon>
        <taxon>Ovalentaria</taxon>
        <taxon>Atherinomorphae</taxon>
        <taxon>Cyprinodontiformes</taxon>
        <taxon>Poeciliidae</taxon>
        <taxon>Poeciliinae</taxon>
        <taxon>Xiphophorus</taxon>
    </lineage>
</organism>
<evidence type="ECO:0000313" key="2">
    <source>
        <dbReference type="Ensembl" id="ENSXCOP00000010508.1"/>
    </source>
</evidence>
<dbReference type="GO" id="GO:0016973">
    <property type="term" value="P:poly(A)+ mRNA export from nucleus"/>
    <property type="evidence" value="ECO:0007669"/>
    <property type="project" value="TreeGrafter"/>
</dbReference>
<sequence length="147" mass="16708">LCKRRNFHVFFWKISQLNLTTSDVFLANVLTLTISECYCRLQKRAERFNLPASAESKKAIRAARLTSDSPCSSFLSFLSQDKVSVDVLKKRAERFGMNVSSVSQKIVEDEKLKKRKERFGILTSAPLAAGDDVEAKKMKRAERFGKV</sequence>
<reference evidence="2" key="1">
    <citation type="submission" date="2025-08" db="UniProtKB">
        <authorList>
            <consortium name="Ensembl"/>
        </authorList>
    </citation>
    <scope>IDENTIFICATION</scope>
</reference>
<evidence type="ECO:0000313" key="3">
    <source>
        <dbReference type="Proteomes" id="UP000261380"/>
    </source>
</evidence>
<dbReference type="STRING" id="32473.ENSXCOP00000010508"/>
<dbReference type="PANTHER" id="PTHR46551:SF1">
    <property type="entry name" value="SAP DOMAIN-CONTAINING RIBONUCLEOPROTEIN"/>
    <property type="match status" value="1"/>
</dbReference>
<accession>A0A3B5LEC2</accession>
<dbReference type="GeneTree" id="ENSGT01050000245365"/>
<dbReference type="InterPro" id="IPR052240">
    <property type="entry name" value="SAP_domain_ribonucleoprotein"/>
</dbReference>
<keyword evidence="1" id="KW-0597">Phosphoprotein</keyword>
<keyword evidence="3" id="KW-1185">Reference proteome</keyword>
<reference evidence="2" key="2">
    <citation type="submission" date="2025-09" db="UniProtKB">
        <authorList>
            <consortium name="Ensembl"/>
        </authorList>
    </citation>
    <scope>IDENTIFICATION</scope>
</reference>
<dbReference type="PANTHER" id="PTHR46551">
    <property type="entry name" value="SAP DOMAIN-CONTAINING RIBONUCLEOPROTEIN"/>
    <property type="match status" value="1"/>
</dbReference>
<dbReference type="AlphaFoldDB" id="A0A3B5LEC2"/>
<evidence type="ECO:0000256" key="1">
    <source>
        <dbReference type="ARBA" id="ARBA00022553"/>
    </source>
</evidence>
<dbReference type="GO" id="GO:0005634">
    <property type="term" value="C:nucleus"/>
    <property type="evidence" value="ECO:0007669"/>
    <property type="project" value="TreeGrafter"/>
</dbReference>
<dbReference type="Proteomes" id="UP000261380">
    <property type="component" value="Unplaced"/>
</dbReference>